<feature type="domain" description="Glycosyltransferase subfamily 4-like N-terminal" evidence="2">
    <location>
        <begin position="15"/>
        <end position="177"/>
    </location>
</feature>
<accession>A0ABV5WLG5</accession>
<dbReference type="SUPFAM" id="SSF53756">
    <property type="entry name" value="UDP-Glycosyltransferase/glycogen phosphorylase"/>
    <property type="match status" value="1"/>
</dbReference>
<dbReference type="Proteomes" id="UP001589609">
    <property type="component" value="Unassembled WGS sequence"/>
</dbReference>
<keyword evidence="4" id="KW-1185">Reference proteome</keyword>
<gene>
    <name evidence="3" type="ORF">ACFFMS_21875</name>
</gene>
<dbReference type="GO" id="GO:0016757">
    <property type="term" value="F:glycosyltransferase activity"/>
    <property type="evidence" value="ECO:0007669"/>
    <property type="project" value="UniProtKB-KW"/>
</dbReference>
<dbReference type="InterPro" id="IPR001296">
    <property type="entry name" value="Glyco_trans_1"/>
</dbReference>
<feature type="domain" description="Glycosyl transferase family 1" evidence="1">
    <location>
        <begin position="189"/>
        <end position="351"/>
    </location>
</feature>
<reference evidence="3 4" key="1">
    <citation type="submission" date="2024-09" db="EMBL/GenBank/DDBJ databases">
        <authorList>
            <person name="Sun Q."/>
            <person name="Mori K."/>
        </authorList>
    </citation>
    <scope>NUCLEOTIDE SEQUENCE [LARGE SCALE GENOMIC DNA]</scope>
    <source>
        <strain evidence="3 4">JCM 11201</strain>
    </source>
</reference>
<dbReference type="EMBL" id="JBHMAF010000180">
    <property type="protein sequence ID" value="MFB9760926.1"/>
    <property type="molecule type" value="Genomic_DNA"/>
</dbReference>
<evidence type="ECO:0000259" key="1">
    <source>
        <dbReference type="Pfam" id="PF00534"/>
    </source>
</evidence>
<comment type="caution">
    <text evidence="3">The sequence shown here is derived from an EMBL/GenBank/DDBJ whole genome shotgun (WGS) entry which is preliminary data.</text>
</comment>
<evidence type="ECO:0000259" key="2">
    <source>
        <dbReference type="Pfam" id="PF13439"/>
    </source>
</evidence>
<proteinExistence type="predicted"/>
<keyword evidence="3" id="KW-0808">Transferase</keyword>
<dbReference type="RefSeq" id="WP_379951201.1">
    <property type="nucleotide sequence ID" value="NZ_JBHMAF010000180.1"/>
</dbReference>
<dbReference type="PANTHER" id="PTHR12526">
    <property type="entry name" value="GLYCOSYLTRANSFERASE"/>
    <property type="match status" value="1"/>
</dbReference>
<evidence type="ECO:0000313" key="3">
    <source>
        <dbReference type="EMBL" id="MFB9760926.1"/>
    </source>
</evidence>
<protein>
    <submittedName>
        <fullName evidence="3">Glycosyltransferase</fullName>
        <ecNumber evidence="3">2.4.-.-</ecNumber>
    </submittedName>
</protein>
<dbReference type="Gene3D" id="3.40.50.2000">
    <property type="entry name" value="Glycogen Phosphorylase B"/>
    <property type="match status" value="2"/>
</dbReference>
<dbReference type="InterPro" id="IPR028098">
    <property type="entry name" value="Glyco_trans_4-like_N"/>
</dbReference>
<evidence type="ECO:0000313" key="4">
    <source>
        <dbReference type="Proteomes" id="UP001589609"/>
    </source>
</evidence>
<dbReference type="CDD" id="cd03811">
    <property type="entry name" value="GT4_GT28_WabH-like"/>
    <property type="match status" value="1"/>
</dbReference>
<dbReference type="Pfam" id="PF13439">
    <property type="entry name" value="Glyco_transf_4"/>
    <property type="match status" value="1"/>
</dbReference>
<dbReference type="PANTHER" id="PTHR12526:SF627">
    <property type="entry name" value="D-RHAMNOSYLTRANSFERASE WBPZ"/>
    <property type="match status" value="1"/>
</dbReference>
<dbReference type="Pfam" id="PF00534">
    <property type="entry name" value="Glycos_transf_1"/>
    <property type="match status" value="1"/>
</dbReference>
<keyword evidence="3" id="KW-0328">Glycosyltransferase</keyword>
<organism evidence="3 4">
    <name type="scientific">Ectobacillus funiculus</name>
    <dbReference type="NCBI Taxonomy" id="137993"/>
    <lineage>
        <taxon>Bacteria</taxon>
        <taxon>Bacillati</taxon>
        <taxon>Bacillota</taxon>
        <taxon>Bacilli</taxon>
        <taxon>Bacillales</taxon>
        <taxon>Bacillaceae</taxon>
        <taxon>Ectobacillus</taxon>
    </lineage>
</organism>
<dbReference type="EC" id="2.4.-.-" evidence="3"/>
<name>A0ABV5WLG5_9BACI</name>
<sequence>MSVINVMFIDQSARMGGAEKVLLDLLENVDRSRVNPILVSPSGDLVEKVRRLNITCIEVKEFEKLETTRKSMKLRDTIEVFMLISKINKIINDIKPDVIFSNSIKAHVLANYKKRKVPSIIRLHDYPSSFDGFSLKLLKNALNKADVVSCVSQSVANDLGELMPTNKHKVQVSYNGIYEQKKVCKDLFKKPRIVVAGWLLEWKGYDVFVEAMEKIAPSLPEWEFVIAGKPAADAVGSVEYAKSLQERIDSSKYRDKFVMHGGYKSLDEIICCSEHCIFVQPSLKPDPLPTVILEASNFSVPIVASSLGGSKEIIDDKESGELILPNSDEIAKMVLELAKNIELRYKYGNSIRTNCASRFSMDKYVGNMTVAIENLI</sequence>